<keyword evidence="3" id="KW-0677">Repeat</keyword>
<dbReference type="SUPFAM" id="SSF57667">
    <property type="entry name" value="beta-beta-alpha zinc fingers"/>
    <property type="match status" value="9"/>
</dbReference>
<dbReference type="Proteomes" id="UP000198287">
    <property type="component" value="Unassembled WGS sequence"/>
</dbReference>
<dbReference type="GO" id="GO:0000978">
    <property type="term" value="F:RNA polymerase II cis-regulatory region sequence-specific DNA binding"/>
    <property type="evidence" value="ECO:0007669"/>
    <property type="project" value="TreeGrafter"/>
</dbReference>
<dbReference type="InterPro" id="IPR013087">
    <property type="entry name" value="Znf_C2H2_type"/>
</dbReference>
<dbReference type="FunFam" id="3.30.160.60:FF:002061">
    <property type="entry name" value="Uncharacterized protein"/>
    <property type="match status" value="1"/>
</dbReference>
<evidence type="ECO:0000256" key="2">
    <source>
        <dbReference type="ARBA" id="ARBA00022723"/>
    </source>
</evidence>
<keyword evidence="12" id="KW-1185">Reference proteome</keyword>
<evidence type="ECO:0000313" key="12">
    <source>
        <dbReference type="Proteomes" id="UP000198287"/>
    </source>
</evidence>
<name>A0A226DDM8_FOLCA</name>
<dbReference type="Pfam" id="PF13894">
    <property type="entry name" value="zf-C2H2_4"/>
    <property type="match status" value="1"/>
</dbReference>
<protein>
    <submittedName>
        <fullName evidence="11">Zinc finger protein 26</fullName>
    </submittedName>
</protein>
<dbReference type="GO" id="GO:0005654">
    <property type="term" value="C:nucleoplasm"/>
    <property type="evidence" value="ECO:0007669"/>
    <property type="project" value="TreeGrafter"/>
</dbReference>
<feature type="domain" description="C2H2-type" evidence="10">
    <location>
        <begin position="390"/>
        <end position="418"/>
    </location>
</feature>
<evidence type="ECO:0000256" key="1">
    <source>
        <dbReference type="ARBA" id="ARBA00004123"/>
    </source>
</evidence>
<feature type="domain" description="C2H2-type" evidence="10">
    <location>
        <begin position="64"/>
        <end position="92"/>
    </location>
</feature>
<dbReference type="PROSITE" id="PS50157">
    <property type="entry name" value="ZINC_FINGER_C2H2_2"/>
    <property type="match status" value="13"/>
</dbReference>
<feature type="domain" description="C2H2-type" evidence="10">
    <location>
        <begin position="267"/>
        <end position="295"/>
    </location>
</feature>
<dbReference type="InterPro" id="IPR036236">
    <property type="entry name" value="Znf_C2H2_sf"/>
</dbReference>
<organism evidence="11 12">
    <name type="scientific">Folsomia candida</name>
    <name type="common">Springtail</name>
    <dbReference type="NCBI Taxonomy" id="158441"/>
    <lineage>
        <taxon>Eukaryota</taxon>
        <taxon>Metazoa</taxon>
        <taxon>Ecdysozoa</taxon>
        <taxon>Arthropoda</taxon>
        <taxon>Hexapoda</taxon>
        <taxon>Collembola</taxon>
        <taxon>Entomobryomorpha</taxon>
        <taxon>Isotomoidea</taxon>
        <taxon>Isotomidae</taxon>
        <taxon>Proisotominae</taxon>
        <taxon>Folsomia</taxon>
    </lineage>
</organism>
<feature type="domain" description="C2H2-type" evidence="10">
    <location>
        <begin position="122"/>
        <end position="149"/>
    </location>
</feature>
<evidence type="ECO:0000313" key="11">
    <source>
        <dbReference type="EMBL" id="OXA42306.1"/>
    </source>
</evidence>
<evidence type="ECO:0000256" key="9">
    <source>
        <dbReference type="PROSITE-ProRule" id="PRU00042"/>
    </source>
</evidence>
<dbReference type="OMA" id="CATHEEI"/>
<feature type="domain" description="C2H2-type" evidence="10">
    <location>
        <begin position="210"/>
        <end position="238"/>
    </location>
</feature>
<accession>A0A226DDM8</accession>
<comment type="caution">
    <text evidence="11">The sequence shown here is derived from an EMBL/GenBank/DDBJ whole genome shotgun (WGS) entry which is preliminary data.</text>
</comment>
<proteinExistence type="predicted"/>
<keyword evidence="2" id="KW-0479">Metal-binding</keyword>
<feature type="domain" description="C2H2-type" evidence="10">
    <location>
        <begin position="359"/>
        <end position="387"/>
    </location>
</feature>
<dbReference type="OrthoDB" id="6077919at2759"/>
<keyword evidence="8" id="KW-0539">Nucleus</keyword>
<dbReference type="Gene3D" id="3.30.160.60">
    <property type="entry name" value="Classic Zinc Finger"/>
    <property type="match status" value="12"/>
</dbReference>
<dbReference type="PANTHER" id="PTHR24399">
    <property type="entry name" value="ZINC FINGER AND BTB DOMAIN-CONTAINING"/>
    <property type="match status" value="1"/>
</dbReference>
<sequence length="508" mass="59735">MSHICPHCDKCFTTSSARRQHIRRIHMAVKTCSCKVCHKKFYSAKNCATHEEIHLDDSQRERPFRCDNCQNSFHQKHTLKNHIRNVHTTMKPFICEFCGKAFKVDYYRAAHLQRVHLKEKQYRCRECGKDFAKRIDLTNHFKVHQANRDRLPCPHCHRIFIGDKRLSSHIELTHQQKGFPCVFPGCGKKFSTDQVASFHYKTIHGTVRPFPCAHCDTTFKRKDTLAKHVARKHSNKFLFKCSTCGKSFNQKANLAQHERSHSTRKEFKCPQCPAQYRWRASLIQHIAEKHNNQNNPRLPCPISGCGATSKNKILLKVHLKLRNNSKKTKQCYFCPFMFHRTTNSHYHDHVRMHTTEKPFNCTKCYSSFSNKQVLNNHQKFLHPTEPRRTYKCPICGKSFLSQTYINYHVRQVHFSERNYHCTMCGRDFSSEYVLHLHIRKIHTNEKPYKCHVKQCPFSAFTEPALRDHVIHYHVGGCGLICYFCGKLFAAKEKLYEHIGTHTEETGWS</sequence>
<keyword evidence="4 9" id="KW-0863">Zinc-finger</keyword>
<evidence type="ECO:0000256" key="6">
    <source>
        <dbReference type="ARBA" id="ARBA00023015"/>
    </source>
</evidence>
<feature type="domain" description="C2H2-type" evidence="10">
    <location>
        <begin position="3"/>
        <end position="31"/>
    </location>
</feature>
<dbReference type="PROSITE" id="PS00028">
    <property type="entry name" value="ZINC_FINGER_C2H2_1"/>
    <property type="match status" value="13"/>
</dbReference>
<dbReference type="PANTHER" id="PTHR24399:SF70">
    <property type="entry name" value="C2H2-TYPE DOMAIN-CONTAINING PROTEIN"/>
    <property type="match status" value="1"/>
</dbReference>
<evidence type="ECO:0000259" key="10">
    <source>
        <dbReference type="PROSITE" id="PS50157"/>
    </source>
</evidence>
<evidence type="ECO:0000256" key="3">
    <source>
        <dbReference type="ARBA" id="ARBA00022737"/>
    </source>
</evidence>
<gene>
    <name evidence="11" type="ORF">Fcan01_23005</name>
</gene>
<feature type="domain" description="C2H2-type" evidence="10">
    <location>
        <begin position="329"/>
        <end position="358"/>
    </location>
</feature>
<evidence type="ECO:0000256" key="4">
    <source>
        <dbReference type="ARBA" id="ARBA00022771"/>
    </source>
</evidence>
<dbReference type="Pfam" id="PF00096">
    <property type="entry name" value="zf-C2H2"/>
    <property type="match status" value="5"/>
</dbReference>
<evidence type="ECO:0000256" key="7">
    <source>
        <dbReference type="ARBA" id="ARBA00023163"/>
    </source>
</evidence>
<dbReference type="SMART" id="SM00355">
    <property type="entry name" value="ZnF_C2H2"/>
    <property type="match status" value="16"/>
</dbReference>
<evidence type="ECO:0000256" key="5">
    <source>
        <dbReference type="ARBA" id="ARBA00022833"/>
    </source>
</evidence>
<comment type="subcellular location">
    <subcellularLocation>
        <location evidence="1">Nucleus</location>
    </subcellularLocation>
</comment>
<feature type="domain" description="C2H2-type" evidence="10">
    <location>
        <begin position="419"/>
        <end position="447"/>
    </location>
</feature>
<dbReference type="EMBL" id="LNIX01000026">
    <property type="protein sequence ID" value="OXA42306.1"/>
    <property type="molecule type" value="Genomic_DNA"/>
</dbReference>
<dbReference type="AlphaFoldDB" id="A0A226DDM8"/>
<dbReference type="GO" id="GO:0001227">
    <property type="term" value="F:DNA-binding transcription repressor activity, RNA polymerase II-specific"/>
    <property type="evidence" value="ECO:0007669"/>
    <property type="project" value="TreeGrafter"/>
</dbReference>
<keyword evidence="7" id="KW-0804">Transcription</keyword>
<keyword evidence="5" id="KW-0862">Zinc</keyword>
<dbReference type="GO" id="GO:0008270">
    <property type="term" value="F:zinc ion binding"/>
    <property type="evidence" value="ECO:0007669"/>
    <property type="project" value="UniProtKB-KW"/>
</dbReference>
<feature type="domain" description="C2H2-type" evidence="10">
    <location>
        <begin position="179"/>
        <end position="209"/>
    </location>
</feature>
<feature type="domain" description="C2H2-type" evidence="10">
    <location>
        <begin position="239"/>
        <end position="266"/>
    </location>
</feature>
<keyword evidence="6" id="KW-0805">Transcription regulation</keyword>
<feature type="domain" description="C2H2-type" evidence="10">
    <location>
        <begin position="93"/>
        <end position="121"/>
    </location>
</feature>
<dbReference type="FunFam" id="3.30.160.60:FF:002343">
    <property type="entry name" value="Zinc finger protein 33A"/>
    <property type="match status" value="1"/>
</dbReference>
<dbReference type="FunFam" id="3.30.160.60:FF:000100">
    <property type="entry name" value="Zinc finger 45-like"/>
    <property type="match status" value="2"/>
</dbReference>
<feature type="domain" description="C2H2-type" evidence="10">
    <location>
        <begin position="479"/>
        <end position="506"/>
    </location>
</feature>
<evidence type="ECO:0000256" key="8">
    <source>
        <dbReference type="ARBA" id="ARBA00023242"/>
    </source>
</evidence>
<reference evidence="11 12" key="1">
    <citation type="submission" date="2015-12" db="EMBL/GenBank/DDBJ databases">
        <title>The genome of Folsomia candida.</title>
        <authorList>
            <person name="Faddeeva A."/>
            <person name="Derks M.F."/>
            <person name="Anvar Y."/>
            <person name="Smit S."/>
            <person name="Van Straalen N."/>
            <person name="Roelofs D."/>
        </authorList>
    </citation>
    <scope>NUCLEOTIDE SEQUENCE [LARGE SCALE GENOMIC DNA]</scope>
    <source>
        <strain evidence="11 12">VU population</strain>
        <tissue evidence="11">Whole body</tissue>
    </source>
</reference>